<feature type="compositionally biased region" description="Low complexity" evidence="1">
    <location>
        <begin position="127"/>
        <end position="146"/>
    </location>
</feature>
<evidence type="ECO:0000313" key="3">
    <source>
        <dbReference type="Proteomes" id="UP000313359"/>
    </source>
</evidence>
<dbReference type="Proteomes" id="UP000313359">
    <property type="component" value="Unassembled WGS sequence"/>
</dbReference>
<dbReference type="OrthoDB" id="3262664at2759"/>
<name>A0A5C2SFM2_9APHY</name>
<feature type="compositionally biased region" description="Basic and acidic residues" evidence="1">
    <location>
        <begin position="106"/>
        <end position="115"/>
    </location>
</feature>
<evidence type="ECO:0000313" key="2">
    <source>
        <dbReference type="EMBL" id="RPD62057.1"/>
    </source>
</evidence>
<organism evidence="2 3">
    <name type="scientific">Lentinus tigrinus ALCF2SS1-6</name>
    <dbReference type="NCBI Taxonomy" id="1328759"/>
    <lineage>
        <taxon>Eukaryota</taxon>
        <taxon>Fungi</taxon>
        <taxon>Dikarya</taxon>
        <taxon>Basidiomycota</taxon>
        <taxon>Agaricomycotina</taxon>
        <taxon>Agaricomycetes</taxon>
        <taxon>Polyporales</taxon>
        <taxon>Polyporaceae</taxon>
        <taxon>Lentinus</taxon>
    </lineage>
</organism>
<evidence type="ECO:0000256" key="1">
    <source>
        <dbReference type="SAM" id="MobiDB-lite"/>
    </source>
</evidence>
<sequence>MSMSVDDLVASFNANHIGQEALELAALQVCPPPPPLLVVYPSVTKGIQAQLSQTLFHQSSPIPFNSPRLGPSNTPISRTPSHSISLDHNEAARLRNGSTASSKMRCSIDESQHEMDEMDEDERMVEDLLLASPTSPSSPSPSFSRAVPPPSGAPQASSSVYRPRKTSLSVHMIPLDHSHYDLPSPNTSHFATTDPFYLASLQGAHQHAQPTSVFAQAGRPSAHSPFIKHHMQYGSFGHAFQSVSPDVQPHHNMFAATAAAFTS</sequence>
<protein>
    <submittedName>
        <fullName evidence="2">Uncharacterized protein</fullName>
    </submittedName>
</protein>
<keyword evidence="3" id="KW-1185">Reference proteome</keyword>
<feature type="compositionally biased region" description="Polar residues" evidence="1">
    <location>
        <begin position="71"/>
        <end position="84"/>
    </location>
</feature>
<feature type="region of interest" description="Disordered" evidence="1">
    <location>
        <begin position="62"/>
        <end position="163"/>
    </location>
</feature>
<gene>
    <name evidence="2" type="ORF">L227DRAFT_652202</name>
</gene>
<reference evidence="2" key="1">
    <citation type="journal article" date="2018" name="Genome Biol. Evol.">
        <title>Genomics and development of Lentinus tigrinus, a white-rot wood-decaying mushroom with dimorphic fruiting bodies.</title>
        <authorList>
            <person name="Wu B."/>
            <person name="Xu Z."/>
            <person name="Knudson A."/>
            <person name="Carlson A."/>
            <person name="Chen N."/>
            <person name="Kovaka S."/>
            <person name="LaButti K."/>
            <person name="Lipzen A."/>
            <person name="Pennachio C."/>
            <person name="Riley R."/>
            <person name="Schakwitz W."/>
            <person name="Umezawa K."/>
            <person name="Ohm R.A."/>
            <person name="Grigoriev I.V."/>
            <person name="Nagy L.G."/>
            <person name="Gibbons J."/>
            <person name="Hibbett D."/>
        </authorList>
    </citation>
    <scope>NUCLEOTIDE SEQUENCE [LARGE SCALE GENOMIC DNA]</scope>
    <source>
        <strain evidence="2">ALCF2SS1-6</strain>
    </source>
</reference>
<proteinExistence type="predicted"/>
<dbReference type="AlphaFoldDB" id="A0A5C2SFM2"/>
<dbReference type="STRING" id="1328759.A0A5C2SFM2"/>
<accession>A0A5C2SFM2</accession>
<dbReference type="EMBL" id="ML122260">
    <property type="protein sequence ID" value="RPD62057.1"/>
    <property type="molecule type" value="Genomic_DNA"/>
</dbReference>